<name>A0A917RA02_9ACTN</name>
<feature type="region of interest" description="Disordered" evidence="1">
    <location>
        <begin position="1"/>
        <end position="80"/>
    </location>
</feature>
<evidence type="ECO:0000313" key="2">
    <source>
        <dbReference type="EMBL" id="GGK97047.1"/>
    </source>
</evidence>
<evidence type="ECO:0000313" key="3">
    <source>
        <dbReference type="Proteomes" id="UP000645217"/>
    </source>
</evidence>
<comment type="caution">
    <text evidence="2">The sequence shown here is derived from an EMBL/GenBank/DDBJ whole genome shotgun (WGS) entry which is preliminary data.</text>
</comment>
<dbReference type="AlphaFoldDB" id="A0A917RA02"/>
<sequence length="80" mass="8213">MIEAWGAQDGDRTPLAAPSAAPVATGQDRALRSRPPGTGRQGRPANENPRRPGVWATGVKAGPAGREENPVGAAMNQSVT</sequence>
<gene>
    <name evidence="2" type="ORF">GCM10007964_44070</name>
</gene>
<protein>
    <submittedName>
        <fullName evidence="2">Uncharacterized protein</fullName>
    </submittedName>
</protein>
<dbReference type="Proteomes" id="UP000645217">
    <property type="component" value="Unassembled WGS sequence"/>
</dbReference>
<accession>A0A917RA02</accession>
<dbReference type="EMBL" id="BMNT01000024">
    <property type="protein sequence ID" value="GGK97047.1"/>
    <property type="molecule type" value="Genomic_DNA"/>
</dbReference>
<organism evidence="2 3">
    <name type="scientific">Sphaerisporangium melleum</name>
    <dbReference type="NCBI Taxonomy" id="321316"/>
    <lineage>
        <taxon>Bacteria</taxon>
        <taxon>Bacillati</taxon>
        <taxon>Actinomycetota</taxon>
        <taxon>Actinomycetes</taxon>
        <taxon>Streptosporangiales</taxon>
        <taxon>Streptosporangiaceae</taxon>
        <taxon>Sphaerisporangium</taxon>
    </lineage>
</organism>
<reference evidence="2" key="2">
    <citation type="submission" date="2020-09" db="EMBL/GenBank/DDBJ databases">
        <authorList>
            <person name="Sun Q."/>
            <person name="Ohkuma M."/>
        </authorList>
    </citation>
    <scope>NUCLEOTIDE SEQUENCE</scope>
    <source>
        <strain evidence="2">JCM 13064</strain>
    </source>
</reference>
<keyword evidence="3" id="KW-1185">Reference proteome</keyword>
<proteinExistence type="predicted"/>
<evidence type="ECO:0000256" key="1">
    <source>
        <dbReference type="SAM" id="MobiDB-lite"/>
    </source>
</evidence>
<reference evidence="2" key="1">
    <citation type="journal article" date="2014" name="Int. J. Syst. Evol. Microbiol.">
        <title>Complete genome sequence of Corynebacterium casei LMG S-19264T (=DSM 44701T), isolated from a smear-ripened cheese.</title>
        <authorList>
            <consortium name="US DOE Joint Genome Institute (JGI-PGF)"/>
            <person name="Walter F."/>
            <person name="Albersmeier A."/>
            <person name="Kalinowski J."/>
            <person name="Ruckert C."/>
        </authorList>
    </citation>
    <scope>NUCLEOTIDE SEQUENCE</scope>
    <source>
        <strain evidence="2">JCM 13064</strain>
    </source>
</reference>